<dbReference type="InterPro" id="IPR050061">
    <property type="entry name" value="MurCDEF_pg_biosynth"/>
</dbReference>
<dbReference type="Gene3D" id="3.90.190.20">
    <property type="entry name" value="Mur ligase, C-terminal domain"/>
    <property type="match status" value="1"/>
</dbReference>
<dbReference type="AlphaFoldDB" id="A0A2M6W2L9"/>
<evidence type="ECO:0000313" key="13">
    <source>
        <dbReference type="EMBL" id="PIT86975.1"/>
    </source>
</evidence>
<reference evidence="14" key="1">
    <citation type="submission" date="2017-09" db="EMBL/GenBank/DDBJ databases">
        <title>Depth-based differentiation of microbial function through sediment-hosted aquifers and enrichment of novel symbionts in the deep terrestrial subsurface.</title>
        <authorList>
            <person name="Probst A.J."/>
            <person name="Ladd B."/>
            <person name="Jarett J.K."/>
            <person name="Geller-Mcgrath D.E."/>
            <person name="Sieber C.M.K."/>
            <person name="Emerson J.B."/>
            <person name="Anantharaman K."/>
            <person name="Thomas B.C."/>
            <person name="Malmstrom R."/>
            <person name="Stieglmeier M."/>
            <person name="Klingl A."/>
            <person name="Woyke T."/>
            <person name="Ryan C.M."/>
            <person name="Banfield J.F."/>
        </authorList>
    </citation>
    <scope>NUCLEOTIDE SEQUENCE [LARGE SCALE GENOMIC DNA]</scope>
</reference>
<dbReference type="PANTHER" id="PTHR43445">
    <property type="entry name" value="UDP-N-ACETYLMURAMATE--L-ALANINE LIGASE-RELATED"/>
    <property type="match status" value="1"/>
</dbReference>
<keyword evidence="7" id="KW-0131">Cell cycle</keyword>
<evidence type="ECO:0000256" key="3">
    <source>
        <dbReference type="ARBA" id="ARBA00022741"/>
    </source>
</evidence>
<keyword evidence="1" id="KW-0436">Ligase</keyword>
<dbReference type="SUPFAM" id="SSF53244">
    <property type="entry name" value="MurD-like peptide ligases, peptide-binding domain"/>
    <property type="match status" value="1"/>
</dbReference>
<dbReference type="Pfam" id="PF02875">
    <property type="entry name" value="Mur_ligase_C"/>
    <property type="match status" value="1"/>
</dbReference>
<evidence type="ECO:0000256" key="6">
    <source>
        <dbReference type="ARBA" id="ARBA00022984"/>
    </source>
</evidence>
<dbReference type="Pfam" id="PF08245">
    <property type="entry name" value="Mur_ligase_M"/>
    <property type="match status" value="1"/>
</dbReference>
<evidence type="ECO:0000256" key="8">
    <source>
        <dbReference type="ARBA" id="ARBA00023316"/>
    </source>
</evidence>
<keyword evidence="6" id="KW-0573">Peptidoglycan synthesis</keyword>
<dbReference type="Pfam" id="PF01225">
    <property type="entry name" value="Mur_ligase"/>
    <property type="match status" value="1"/>
</dbReference>
<keyword evidence="3" id="KW-0547">Nucleotide-binding</keyword>
<dbReference type="GO" id="GO:0005524">
    <property type="term" value="F:ATP binding"/>
    <property type="evidence" value="ECO:0007669"/>
    <property type="project" value="UniProtKB-KW"/>
</dbReference>
<dbReference type="GO" id="GO:0071555">
    <property type="term" value="P:cell wall organization"/>
    <property type="evidence" value="ECO:0007669"/>
    <property type="project" value="UniProtKB-KW"/>
</dbReference>
<evidence type="ECO:0000256" key="1">
    <source>
        <dbReference type="ARBA" id="ARBA00022598"/>
    </source>
</evidence>
<dbReference type="PANTHER" id="PTHR43445:SF5">
    <property type="entry name" value="UDP-N-ACETYLMURAMATE--L-ALANYL-GAMMA-D-GLUTAMYL-MESO-2,6-DIAMINOHEPTANDIOATE LIGASE"/>
    <property type="match status" value="1"/>
</dbReference>
<dbReference type="Proteomes" id="UP000229362">
    <property type="component" value="Unassembled WGS sequence"/>
</dbReference>
<evidence type="ECO:0000259" key="11">
    <source>
        <dbReference type="Pfam" id="PF02875"/>
    </source>
</evidence>
<dbReference type="GO" id="GO:0008360">
    <property type="term" value="P:regulation of cell shape"/>
    <property type="evidence" value="ECO:0007669"/>
    <property type="project" value="UniProtKB-KW"/>
</dbReference>
<evidence type="ECO:0000256" key="7">
    <source>
        <dbReference type="ARBA" id="ARBA00023306"/>
    </source>
</evidence>
<keyword evidence="9" id="KW-0472">Membrane</keyword>
<evidence type="ECO:0000256" key="9">
    <source>
        <dbReference type="SAM" id="Phobius"/>
    </source>
</evidence>
<dbReference type="GO" id="GO:0016881">
    <property type="term" value="F:acid-amino acid ligase activity"/>
    <property type="evidence" value="ECO:0007669"/>
    <property type="project" value="InterPro"/>
</dbReference>
<feature type="domain" description="Mur ligase N-terminal catalytic" evidence="10">
    <location>
        <begin position="13"/>
        <end position="111"/>
    </location>
</feature>
<sequence>KKYEKKQKNDMKHIHFIGICGVAMSALALAFHKKGYTVTGSDKGFYPPVSTYLKDAGVAYYPGWHPERMTKDGNPDLVVVGNVASSTNPEWQYVQKHNIPYKSYPEVLAEFFIKDTSIVCAGTYGKTTSSSLLTWIFTEARLSPSYMFGGISQNDIPAAALTDGAYSIMEGDEYKTARWDEKAKFFHYAPTHLLLTAVVWDHADVYPTEQLYDDAFQSLVSLVPKDGQLIVSAKVVHEKPDVLAHALAPVITYGKKEDNDYQYTDVDMSKRGIRFSILHDGKTFDIQSQELGDYMADNMTGCFAVAHQLGIPPKKIIASIESFKSIKRRLEKRLEGDIYIFDDIAHSPKKAEAVLRSLKKTFPGNVIAIFEPNSGNRFEESLPGYDDKFLHADTVIIPRLSKLKQDPNTPAPLDGQQLADYIGKTHTNVLYIPEDEALVEAVAAMAHTDDAIAFLGSHGFRGMIETLVKKLSK</sequence>
<dbReference type="GO" id="GO:0009252">
    <property type="term" value="P:peptidoglycan biosynthetic process"/>
    <property type="evidence" value="ECO:0007669"/>
    <property type="project" value="UniProtKB-KW"/>
</dbReference>
<dbReference type="InterPro" id="IPR013221">
    <property type="entry name" value="Mur_ligase_cen"/>
</dbReference>
<feature type="transmembrane region" description="Helical" evidence="9">
    <location>
        <begin position="12"/>
        <end position="31"/>
    </location>
</feature>
<organism evidence="13 14">
    <name type="scientific">Candidatus Magasanikbacteria bacterium CG10_big_fil_rev_8_21_14_0_10_43_6</name>
    <dbReference type="NCBI Taxonomy" id="1974650"/>
    <lineage>
        <taxon>Bacteria</taxon>
        <taxon>Candidatus Magasanikiibacteriota</taxon>
    </lineage>
</organism>
<comment type="caution">
    <text evidence="13">The sequence shown here is derived from an EMBL/GenBank/DDBJ whole genome shotgun (WGS) entry which is preliminary data.</text>
</comment>
<protein>
    <recommendedName>
        <fullName evidence="15">UDP-N-acetylmuramate:L-alanyl-gamma-D-glutamyl-meso-diaminopimelate ligase</fullName>
    </recommendedName>
</protein>
<dbReference type="InterPro" id="IPR000713">
    <property type="entry name" value="Mur_ligase_N"/>
</dbReference>
<accession>A0A2M6W2L9</accession>
<name>A0A2M6W2L9_9BACT</name>
<keyword evidence="8" id="KW-0961">Cell wall biogenesis/degradation</keyword>
<keyword evidence="9" id="KW-1133">Transmembrane helix</keyword>
<feature type="non-terminal residue" evidence="13">
    <location>
        <position position="1"/>
    </location>
</feature>
<evidence type="ECO:0000259" key="10">
    <source>
        <dbReference type="Pfam" id="PF01225"/>
    </source>
</evidence>
<evidence type="ECO:0000256" key="5">
    <source>
        <dbReference type="ARBA" id="ARBA00022960"/>
    </source>
</evidence>
<dbReference type="InterPro" id="IPR036565">
    <property type="entry name" value="Mur-like_cat_sf"/>
</dbReference>
<proteinExistence type="predicted"/>
<dbReference type="InterPro" id="IPR004101">
    <property type="entry name" value="Mur_ligase_C"/>
</dbReference>
<dbReference type="Gene3D" id="3.40.1190.10">
    <property type="entry name" value="Mur-like, catalytic domain"/>
    <property type="match status" value="1"/>
</dbReference>
<evidence type="ECO:0000256" key="2">
    <source>
        <dbReference type="ARBA" id="ARBA00022618"/>
    </source>
</evidence>
<dbReference type="GO" id="GO:0051301">
    <property type="term" value="P:cell division"/>
    <property type="evidence" value="ECO:0007669"/>
    <property type="project" value="UniProtKB-KW"/>
</dbReference>
<keyword evidence="9" id="KW-0812">Transmembrane</keyword>
<dbReference type="SUPFAM" id="SSF51984">
    <property type="entry name" value="MurCD N-terminal domain"/>
    <property type="match status" value="1"/>
</dbReference>
<gene>
    <name evidence="13" type="ORF">COU33_00250</name>
</gene>
<keyword evidence="2" id="KW-0132">Cell division</keyword>
<keyword evidence="5" id="KW-0133">Cell shape</keyword>
<dbReference type="Gene3D" id="3.40.50.720">
    <property type="entry name" value="NAD(P)-binding Rossmann-like Domain"/>
    <property type="match status" value="1"/>
</dbReference>
<dbReference type="InterPro" id="IPR036615">
    <property type="entry name" value="Mur_ligase_C_dom_sf"/>
</dbReference>
<feature type="domain" description="Mur ligase C-terminal" evidence="11">
    <location>
        <begin position="328"/>
        <end position="457"/>
    </location>
</feature>
<dbReference type="EMBL" id="PFBZ01000010">
    <property type="protein sequence ID" value="PIT86975.1"/>
    <property type="molecule type" value="Genomic_DNA"/>
</dbReference>
<feature type="domain" description="Mur ligase central" evidence="12">
    <location>
        <begin position="121"/>
        <end position="306"/>
    </location>
</feature>
<evidence type="ECO:0000259" key="12">
    <source>
        <dbReference type="Pfam" id="PF08245"/>
    </source>
</evidence>
<dbReference type="SUPFAM" id="SSF53623">
    <property type="entry name" value="MurD-like peptide ligases, catalytic domain"/>
    <property type="match status" value="1"/>
</dbReference>
<evidence type="ECO:0008006" key="15">
    <source>
        <dbReference type="Google" id="ProtNLM"/>
    </source>
</evidence>
<evidence type="ECO:0000313" key="14">
    <source>
        <dbReference type="Proteomes" id="UP000229362"/>
    </source>
</evidence>
<keyword evidence="4" id="KW-0067">ATP-binding</keyword>
<evidence type="ECO:0000256" key="4">
    <source>
        <dbReference type="ARBA" id="ARBA00022840"/>
    </source>
</evidence>